<dbReference type="Pfam" id="PF14022">
    <property type="entry name" value="DUF4238"/>
    <property type="match status" value="1"/>
</dbReference>
<evidence type="ECO:0000313" key="1">
    <source>
        <dbReference type="EMBL" id="MBC3540414.1"/>
    </source>
</evidence>
<name>A0ABR6VU42_9BACT</name>
<keyword evidence="2" id="KW-1185">Reference proteome</keyword>
<proteinExistence type="predicted"/>
<accession>A0ABR6VU42</accession>
<comment type="caution">
    <text evidence="1">The sequence shown here is derived from an EMBL/GenBank/DDBJ whole genome shotgun (WGS) entry which is preliminary data.</text>
</comment>
<reference evidence="1 2" key="1">
    <citation type="journal article" date="2019" name="Int. J. Syst. Evol. Microbiol.">
        <title>Rufibacter sediminis sp. nov., isolated from freshwater lake sediment.</title>
        <authorList>
            <person name="Qu J.H."/>
            <person name="Zhang L.J."/>
            <person name="Fu Y.H."/>
            <person name="Li H.F."/>
        </authorList>
    </citation>
    <scope>NUCLEOTIDE SEQUENCE [LARGE SCALE GENOMIC DNA]</scope>
    <source>
        <strain evidence="1 2">H-1</strain>
    </source>
</reference>
<dbReference type="RefSeq" id="WP_186638116.1">
    <property type="nucleotide sequence ID" value="NZ_JACOAF010000030.1"/>
</dbReference>
<protein>
    <submittedName>
        <fullName evidence="1">DUF4238 domain-containing protein</fullName>
    </submittedName>
</protein>
<evidence type="ECO:0000313" key="2">
    <source>
        <dbReference type="Proteomes" id="UP000659698"/>
    </source>
</evidence>
<organism evidence="1 2">
    <name type="scientific">Rufibacter sediminis</name>
    <dbReference type="NCBI Taxonomy" id="2762756"/>
    <lineage>
        <taxon>Bacteria</taxon>
        <taxon>Pseudomonadati</taxon>
        <taxon>Bacteroidota</taxon>
        <taxon>Cytophagia</taxon>
        <taxon>Cytophagales</taxon>
        <taxon>Hymenobacteraceae</taxon>
        <taxon>Rufibacter</taxon>
    </lineage>
</organism>
<gene>
    <name evidence="1" type="ORF">H7U12_12045</name>
</gene>
<sequence>MAISNRHHYIPRFLIDKFTDSDKKVWVYNKIEGRIQKNKQSSKSIFFEMGRNNFDINGEKADNIEQLYGEVDNLLSKNLEKVLSTHSMSGRELTLLILLVSLTKWRIPSSDERFKSQFQDIPSEQLGLAIRPIGKTESDEEALKKIKEMDFIKEVNRLLLPIQPLLREENLNEIHKNCFIVSHEDFPSLLGDTPIIESLNTSYETLGNFIFPLSKNETLVCKRGTSKKNPQTVFYIQKDLTMFHLAQKYVVCKSKEHLLNIARIHQTLLQENKAHLLTKYIFNFFD</sequence>
<dbReference type="InterPro" id="IPR025332">
    <property type="entry name" value="DUF4238"/>
</dbReference>
<dbReference type="Proteomes" id="UP000659698">
    <property type="component" value="Unassembled WGS sequence"/>
</dbReference>
<dbReference type="EMBL" id="JACOAF010000030">
    <property type="protein sequence ID" value="MBC3540414.1"/>
    <property type="molecule type" value="Genomic_DNA"/>
</dbReference>